<dbReference type="AlphaFoldDB" id="A0AAW0JMH8"/>
<dbReference type="Proteomes" id="UP000237347">
    <property type="component" value="Unassembled WGS sequence"/>
</dbReference>
<organism evidence="2 3">
    <name type="scientific">Quercus suber</name>
    <name type="common">Cork oak</name>
    <dbReference type="NCBI Taxonomy" id="58331"/>
    <lineage>
        <taxon>Eukaryota</taxon>
        <taxon>Viridiplantae</taxon>
        <taxon>Streptophyta</taxon>
        <taxon>Embryophyta</taxon>
        <taxon>Tracheophyta</taxon>
        <taxon>Spermatophyta</taxon>
        <taxon>Magnoliopsida</taxon>
        <taxon>eudicotyledons</taxon>
        <taxon>Gunneridae</taxon>
        <taxon>Pentapetalae</taxon>
        <taxon>rosids</taxon>
        <taxon>fabids</taxon>
        <taxon>Fagales</taxon>
        <taxon>Fagaceae</taxon>
        <taxon>Quercus</taxon>
    </lineage>
</organism>
<protein>
    <submittedName>
        <fullName evidence="2">Uncharacterized protein</fullName>
    </submittedName>
</protein>
<evidence type="ECO:0000256" key="1">
    <source>
        <dbReference type="SAM" id="SignalP"/>
    </source>
</evidence>
<feature type="non-terminal residue" evidence="2">
    <location>
        <position position="1"/>
    </location>
</feature>
<sequence length="102" mass="11764">FPWRNWGWGLISLDQWTPVQGQLLFFTRQQNLGSTDYGNCPQFAFATFTFVYNKFQGQHSTAYCSKLRRFYFENGATKSKKCGADTALHLAVKHGHYDIVVC</sequence>
<proteinExistence type="predicted"/>
<evidence type="ECO:0000313" key="3">
    <source>
        <dbReference type="Proteomes" id="UP000237347"/>
    </source>
</evidence>
<gene>
    <name evidence="2" type="ORF">CFP56_030771</name>
</gene>
<evidence type="ECO:0000313" key="2">
    <source>
        <dbReference type="EMBL" id="KAK7827932.1"/>
    </source>
</evidence>
<dbReference type="EMBL" id="PKMF04000513">
    <property type="protein sequence ID" value="KAK7827932.1"/>
    <property type="molecule type" value="Genomic_DNA"/>
</dbReference>
<accession>A0AAW0JMH8</accession>
<feature type="signal peptide" evidence="1">
    <location>
        <begin position="1"/>
        <end position="21"/>
    </location>
</feature>
<feature type="chain" id="PRO_5043620387" evidence="1">
    <location>
        <begin position="22"/>
        <end position="102"/>
    </location>
</feature>
<reference evidence="2 3" key="1">
    <citation type="journal article" date="2018" name="Sci. Data">
        <title>The draft genome sequence of cork oak.</title>
        <authorList>
            <person name="Ramos A.M."/>
            <person name="Usie A."/>
            <person name="Barbosa P."/>
            <person name="Barros P.M."/>
            <person name="Capote T."/>
            <person name="Chaves I."/>
            <person name="Simoes F."/>
            <person name="Abreu I."/>
            <person name="Carrasquinho I."/>
            <person name="Faro C."/>
            <person name="Guimaraes J.B."/>
            <person name="Mendonca D."/>
            <person name="Nobrega F."/>
            <person name="Rodrigues L."/>
            <person name="Saibo N.J.M."/>
            <person name="Varela M.C."/>
            <person name="Egas C."/>
            <person name="Matos J."/>
            <person name="Miguel C.M."/>
            <person name="Oliveira M.M."/>
            <person name="Ricardo C.P."/>
            <person name="Goncalves S."/>
        </authorList>
    </citation>
    <scope>NUCLEOTIDE SEQUENCE [LARGE SCALE GENOMIC DNA]</scope>
    <source>
        <strain evidence="3">cv. HL8</strain>
    </source>
</reference>
<comment type="caution">
    <text evidence="2">The sequence shown here is derived from an EMBL/GenBank/DDBJ whole genome shotgun (WGS) entry which is preliminary data.</text>
</comment>
<keyword evidence="1" id="KW-0732">Signal</keyword>
<keyword evidence="3" id="KW-1185">Reference proteome</keyword>
<name>A0AAW0JMH8_QUESU</name>